<sequence>MTTTEGLTGRQALAQRLRLLYDELRRLQPRRTQKAAVEEANRRLREAAGLPRDEPSPRDKNGVDLSFQAVNDWFRSSKAPTLPQSFDDLWAVIAVMLEWTGELRDKLSKDRLYRAWHKLYQEAERGGDLDEKLRGYLEAACKSVDEHPYPGLPGQMERLSLAEVYVHQRSRPAAAGSTTSFAAGGAGPAEPALAVEVIFHKADRMCVLIAGPGVGKSTLLSTRLRDAARPWLSGRSSGKSGASVPIRVSAHTLAGDETQVPDALAASTRRLSRFGRDPELARARFLERPCTGAHWQLLVDDLDELPNADERRAVLQKLDNAVKQDPPIYRCVVATRPLTENELDVLGSAVPHYELQPFTTDDLHTYIERCFRRRWSRPEAARRSGHFASALYEASLVELARTPLMAFLLCQLYLAHPERPLPDGRTGVFEAFSRLLYGTNPRKRIRDSHREAIQHLIEDLQGFRAHQEAHDAARHVCEALPELIDSLAHQWLTGHQTSVAEALASHEAVRRPSKVHEKRWTAFLEDLLRHTGLLVHSADGLGFPHQTLLEYHAACHATRNEEVRAELLDALLPPQPSAHEDGWTAPDLEPSYLGFLLDALLAPHDQIAVKTLQRLDDLTAGGGIETLSFLLQQEWLRTALPSQSRVLWLTRMADETDSDDHVRVEAAWALARVPGFTQEGVDRLERFADTETLDSWHRVKAAGVLAGVAGFEQAGVRRLERFLNSTILDDIHRVTAAWALAGVERYEQAGVNHLTRMADEADSDDHVRVEAAWALARVPGFTQEGVDRLERFVGGSTGLDGVHRVRAAWALARVRGFEQAGVDQLKGLVHNATLDDSRRMDAAVFLASFDTNAGADAYTCLADDTTLHYIYRIAAAEALAGIEGYKQTGVARLERFARDPTLHHRYRMIVDSALLVSRR</sequence>
<dbReference type="SMART" id="SM00567">
    <property type="entry name" value="EZ_HEAT"/>
    <property type="match status" value="3"/>
</dbReference>
<proteinExistence type="predicted"/>
<dbReference type="PANTHER" id="PTHR46844">
    <property type="entry name" value="SLR5058 PROTEIN"/>
    <property type="match status" value="1"/>
</dbReference>
<keyword evidence="2" id="KW-1185">Reference proteome</keyword>
<reference evidence="1 2" key="1">
    <citation type="submission" date="2017-06" db="EMBL/GenBank/DDBJ databases">
        <authorList>
            <person name="Kim H.J."/>
            <person name="Triplett B.A."/>
        </authorList>
    </citation>
    <scope>NUCLEOTIDE SEQUENCE [LARGE SCALE GENOMIC DNA]</scope>
    <source>
        <strain evidence="1 2">CGMCC 4.1858</strain>
    </source>
</reference>
<dbReference type="Gene3D" id="1.25.10.10">
    <property type="entry name" value="Leucine-rich Repeat Variant"/>
    <property type="match status" value="1"/>
</dbReference>
<evidence type="ECO:0008006" key="3">
    <source>
        <dbReference type="Google" id="ProtNLM"/>
    </source>
</evidence>
<protein>
    <recommendedName>
        <fullName evidence="3">NACHT domain-containing protein</fullName>
    </recommendedName>
</protein>
<dbReference type="InterPro" id="IPR004155">
    <property type="entry name" value="PBS_lyase_HEAT"/>
</dbReference>
<dbReference type="InterPro" id="IPR027417">
    <property type="entry name" value="P-loop_NTPase"/>
</dbReference>
<dbReference type="EMBL" id="FZOF01000058">
    <property type="protein sequence ID" value="SNT59847.1"/>
    <property type="molecule type" value="Genomic_DNA"/>
</dbReference>
<dbReference type="RefSeq" id="WP_143681785.1">
    <property type="nucleotide sequence ID" value="NZ_FZOF01000058.1"/>
</dbReference>
<dbReference type="AlphaFoldDB" id="A0A239NY88"/>
<dbReference type="InterPro" id="IPR011989">
    <property type="entry name" value="ARM-like"/>
</dbReference>
<evidence type="ECO:0000313" key="2">
    <source>
        <dbReference type="Proteomes" id="UP000198280"/>
    </source>
</evidence>
<gene>
    <name evidence="1" type="ORF">SAMN05216252_1583</name>
</gene>
<dbReference type="PANTHER" id="PTHR46844:SF1">
    <property type="entry name" value="SLR5058 PROTEIN"/>
    <property type="match status" value="1"/>
</dbReference>
<name>A0A239NY88_9ACTN</name>
<dbReference type="Gene3D" id="3.40.50.300">
    <property type="entry name" value="P-loop containing nucleotide triphosphate hydrolases"/>
    <property type="match status" value="1"/>
</dbReference>
<dbReference type="OrthoDB" id="135105at2"/>
<organism evidence="1 2">
    <name type="scientific">Actinacidiphila glaucinigra</name>
    <dbReference type="NCBI Taxonomy" id="235986"/>
    <lineage>
        <taxon>Bacteria</taxon>
        <taxon>Bacillati</taxon>
        <taxon>Actinomycetota</taxon>
        <taxon>Actinomycetes</taxon>
        <taxon>Kitasatosporales</taxon>
        <taxon>Streptomycetaceae</taxon>
        <taxon>Actinacidiphila</taxon>
    </lineage>
</organism>
<dbReference type="Proteomes" id="UP000198280">
    <property type="component" value="Unassembled WGS sequence"/>
</dbReference>
<dbReference type="SUPFAM" id="SSF48371">
    <property type="entry name" value="ARM repeat"/>
    <property type="match status" value="1"/>
</dbReference>
<accession>A0A239NY88</accession>
<dbReference type="InterPro" id="IPR016024">
    <property type="entry name" value="ARM-type_fold"/>
</dbReference>
<evidence type="ECO:0000313" key="1">
    <source>
        <dbReference type="EMBL" id="SNT59847.1"/>
    </source>
</evidence>